<name>H8KW18_SOLCM</name>
<dbReference type="Gene3D" id="1.20.910.10">
    <property type="entry name" value="Heme oxygenase-like"/>
    <property type="match status" value="1"/>
</dbReference>
<reference evidence="1" key="1">
    <citation type="submission" date="2012-02" db="EMBL/GenBank/DDBJ databases">
        <title>The complete genome of Solitalea canadensis DSM 3403.</title>
        <authorList>
            <consortium name="US DOE Joint Genome Institute (JGI-PGF)"/>
            <person name="Lucas S."/>
            <person name="Copeland A."/>
            <person name="Lapidus A."/>
            <person name="Glavina del Rio T."/>
            <person name="Dalin E."/>
            <person name="Tice H."/>
            <person name="Bruce D."/>
            <person name="Goodwin L."/>
            <person name="Pitluck S."/>
            <person name="Peters L."/>
            <person name="Ovchinnikova G."/>
            <person name="Lu M."/>
            <person name="Kyrpides N."/>
            <person name="Mavromatis K."/>
            <person name="Ivanova N."/>
            <person name="Brettin T."/>
            <person name="Detter J.C."/>
            <person name="Han C."/>
            <person name="Larimer F."/>
            <person name="Land M."/>
            <person name="Hauser L."/>
            <person name="Markowitz V."/>
            <person name="Cheng J.-F."/>
            <person name="Hugenholtz P."/>
            <person name="Woyke T."/>
            <person name="Wu D."/>
            <person name="Spring S."/>
            <person name="Schroeder M."/>
            <person name="Kopitz M."/>
            <person name="Brambilla E."/>
            <person name="Klenk H.-P."/>
            <person name="Eisen J.A."/>
        </authorList>
    </citation>
    <scope>NUCLEOTIDE SEQUENCE</scope>
    <source>
        <strain evidence="1">DSM 3403</strain>
    </source>
</reference>
<evidence type="ECO:0000313" key="2">
    <source>
        <dbReference type="Proteomes" id="UP000007590"/>
    </source>
</evidence>
<dbReference type="InterPro" id="IPR016084">
    <property type="entry name" value="Haem_Oase-like_multi-hlx"/>
</dbReference>
<sequence length="257" mass="29806">MQRSIQQIRSTIEPLREQLIKHPLYEHIKTIDHLRIFMEHHVYAVWDFMSLLKSLQQNLTCTEAPWMPVGSAETRYLINEIVVGEESDVDQNGKRTSHFELYLDAMLQAKADKSKLKFFLKCVTGIYSVENALRTAELAESIQQFVNFTFDTIAEGKLYTQAAVFTFGREDLIPDMFLSILKELDQQYPGEISIFKYYIERHIEVDGGHHGELALKMTQELCGDDEEKWEAAEKAVIGALKARIKLWDGILYEIKRK</sequence>
<dbReference type="OrthoDB" id="9791270at2"/>
<keyword evidence="2" id="KW-1185">Reference proteome</keyword>
<proteinExistence type="predicted"/>
<dbReference type="SUPFAM" id="SSF48613">
    <property type="entry name" value="Heme oxygenase-like"/>
    <property type="match status" value="1"/>
</dbReference>
<dbReference type="RefSeq" id="WP_014680148.1">
    <property type="nucleotide sequence ID" value="NC_017770.1"/>
</dbReference>
<accession>H8KW18</accession>
<dbReference type="eggNOG" id="ENOG502Z7VP">
    <property type="taxonomic scope" value="Bacteria"/>
</dbReference>
<dbReference type="InterPro" id="IPR024423">
    <property type="entry name" value="DUF3050"/>
</dbReference>
<protein>
    <recommendedName>
        <fullName evidence="3">Heme oxygenase</fullName>
    </recommendedName>
</protein>
<gene>
    <name evidence="1" type="ordered locus">Solca_1860</name>
</gene>
<evidence type="ECO:0008006" key="3">
    <source>
        <dbReference type="Google" id="ProtNLM"/>
    </source>
</evidence>
<dbReference type="Proteomes" id="UP000007590">
    <property type="component" value="Chromosome"/>
</dbReference>
<evidence type="ECO:0000313" key="1">
    <source>
        <dbReference type="EMBL" id="AFD06921.1"/>
    </source>
</evidence>
<organism evidence="1 2">
    <name type="scientific">Solitalea canadensis (strain ATCC 29591 / DSM 3403 / JCM 21819 / LMG 8368 / NBRC 15130 / NCIMB 12057 / USAM 9D)</name>
    <name type="common">Flexibacter canadensis</name>
    <dbReference type="NCBI Taxonomy" id="929556"/>
    <lineage>
        <taxon>Bacteria</taxon>
        <taxon>Pseudomonadati</taxon>
        <taxon>Bacteroidota</taxon>
        <taxon>Sphingobacteriia</taxon>
        <taxon>Sphingobacteriales</taxon>
        <taxon>Sphingobacteriaceae</taxon>
        <taxon>Solitalea</taxon>
    </lineage>
</organism>
<dbReference type="EMBL" id="CP003349">
    <property type="protein sequence ID" value="AFD06921.1"/>
    <property type="molecule type" value="Genomic_DNA"/>
</dbReference>
<dbReference type="KEGG" id="scn:Solca_1860"/>
<dbReference type="Pfam" id="PF11251">
    <property type="entry name" value="DUF3050"/>
    <property type="match status" value="1"/>
</dbReference>
<dbReference type="HOGENOM" id="CLU_094210_0_0_10"/>
<dbReference type="STRING" id="929556.Solca_1860"/>
<dbReference type="AlphaFoldDB" id="H8KW18"/>